<proteinExistence type="predicted"/>
<reference evidence="1" key="1">
    <citation type="submission" date="2020-08" db="EMBL/GenBank/DDBJ databases">
        <title>Multicomponent nature underlies the extraordinary mechanical properties of spider dragline silk.</title>
        <authorList>
            <person name="Kono N."/>
            <person name="Nakamura H."/>
            <person name="Mori M."/>
            <person name="Yoshida Y."/>
            <person name="Ohtoshi R."/>
            <person name="Malay A.D."/>
            <person name="Moran D.A.P."/>
            <person name="Tomita M."/>
            <person name="Numata K."/>
            <person name="Arakawa K."/>
        </authorList>
    </citation>
    <scope>NUCLEOTIDE SEQUENCE</scope>
</reference>
<comment type="caution">
    <text evidence="1">The sequence shown here is derived from an EMBL/GenBank/DDBJ whole genome shotgun (WGS) entry which is preliminary data.</text>
</comment>
<protein>
    <submittedName>
        <fullName evidence="1">Uncharacterized protein</fullName>
    </submittedName>
</protein>
<keyword evidence="2" id="KW-1185">Reference proteome</keyword>
<evidence type="ECO:0000313" key="1">
    <source>
        <dbReference type="EMBL" id="GFY66987.1"/>
    </source>
</evidence>
<name>A0A8X6Y7I3_9ARAC</name>
<evidence type="ECO:0000313" key="2">
    <source>
        <dbReference type="Proteomes" id="UP000886998"/>
    </source>
</evidence>
<dbReference type="AlphaFoldDB" id="A0A8X6Y7I3"/>
<organism evidence="1 2">
    <name type="scientific">Trichonephila inaurata madagascariensis</name>
    <dbReference type="NCBI Taxonomy" id="2747483"/>
    <lineage>
        <taxon>Eukaryota</taxon>
        <taxon>Metazoa</taxon>
        <taxon>Ecdysozoa</taxon>
        <taxon>Arthropoda</taxon>
        <taxon>Chelicerata</taxon>
        <taxon>Arachnida</taxon>
        <taxon>Araneae</taxon>
        <taxon>Araneomorphae</taxon>
        <taxon>Entelegynae</taxon>
        <taxon>Araneoidea</taxon>
        <taxon>Nephilidae</taxon>
        <taxon>Trichonephila</taxon>
        <taxon>Trichonephila inaurata</taxon>
    </lineage>
</organism>
<sequence>MSKKGLLMNPSNGFHRKITGGGLFFVLIRPLEASEKKAQLSTALSWATSLRGVCSTQQVARDCDCALGDGPQSMGIDSLQVAIGSVAAPPPPGDVTAIMTSATRETPPLSTWITIPVFTRDLCQ</sequence>
<accession>A0A8X6Y7I3</accession>
<dbReference type="Proteomes" id="UP000886998">
    <property type="component" value="Unassembled WGS sequence"/>
</dbReference>
<dbReference type="EMBL" id="BMAV01016312">
    <property type="protein sequence ID" value="GFY66987.1"/>
    <property type="molecule type" value="Genomic_DNA"/>
</dbReference>
<gene>
    <name evidence="1" type="ORF">TNIN_302131</name>
</gene>